<protein>
    <submittedName>
        <fullName evidence="4">SecY-interacting protein Syd</fullName>
    </submittedName>
</protein>
<reference evidence="4 5" key="1">
    <citation type="submission" date="2018-09" db="EMBL/GenBank/DDBJ databases">
        <title>Paenibacillus SK2017-BO5.</title>
        <authorList>
            <person name="Piskunova J.V."/>
            <person name="Dubiley S.A."/>
            <person name="Severinov K.V."/>
        </authorList>
    </citation>
    <scope>NUCLEOTIDE SEQUENCE [LARGE SCALE GENOMIC DNA]</scope>
    <source>
        <strain evidence="4 5">BO5</strain>
    </source>
</reference>
<evidence type="ECO:0000256" key="2">
    <source>
        <dbReference type="ARBA" id="ARBA00022519"/>
    </source>
</evidence>
<dbReference type="InterPro" id="IPR038228">
    <property type="entry name" value="Syd_sf"/>
</dbReference>
<keyword evidence="3" id="KW-0472">Membrane</keyword>
<proteinExistence type="predicted"/>
<evidence type="ECO:0000256" key="3">
    <source>
        <dbReference type="ARBA" id="ARBA00023136"/>
    </source>
</evidence>
<dbReference type="GO" id="GO:0009898">
    <property type="term" value="C:cytoplasmic side of plasma membrane"/>
    <property type="evidence" value="ECO:0007669"/>
    <property type="project" value="InterPro"/>
</dbReference>
<dbReference type="Pfam" id="PF07348">
    <property type="entry name" value="Syd"/>
    <property type="match status" value="1"/>
</dbReference>
<evidence type="ECO:0000256" key="1">
    <source>
        <dbReference type="ARBA" id="ARBA00022475"/>
    </source>
</evidence>
<keyword evidence="2" id="KW-0997">Cell inner membrane</keyword>
<evidence type="ECO:0000313" key="4">
    <source>
        <dbReference type="EMBL" id="RJG25512.1"/>
    </source>
</evidence>
<organism evidence="4 5">
    <name type="scientific">Paenibacillus thiaminolyticus</name>
    <name type="common">Bacillus thiaminolyticus</name>
    <dbReference type="NCBI Taxonomy" id="49283"/>
    <lineage>
        <taxon>Bacteria</taxon>
        <taxon>Bacillati</taxon>
        <taxon>Bacillota</taxon>
        <taxon>Bacilli</taxon>
        <taxon>Bacillales</taxon>
        <taxon>Paenibacillaceae</taxon>
        <taxon>Paenibacillus</taxon>
    </lineage>
</organism>
<dbReference type="OrthoDB" id="1957448at2"/>
<dbReference type="AlphaFoldDB" id="A0A3A3GLI2"/>
<comment type="caution">
    <text evidence="4">The sequence shown here is derived from an EMBL/GenBank/DDBJ whole genome shotgun (WGS) entry which is preliminary data.</text>
</comment>
<gene>
    <name evidence="4" type="ORF">DQX05_05285</name>
</gene>
<keyword evidence="1" id="KW-1003">Cell membrane</keyword>
<dbReference type="InterPro" id="IPR009948">
    <property type="entry name" value="Syd"/>
</dbReference>
<sequence>MGVQEALRHHFDDVLSYWSYSFGTLPKLPYDEAANPMLYQGEPDEEDYIFWKPAEKEKKDNFEVIEENLGLGLHPSIQQYFNSYWFLELQGFYHSKRIFLEPVEPDKDMISFFMTQKRYEERQATPFRHIQIGFIAPEDAALLITRREK</sequence>
<dbReference type="RefSeq" id="WP_119791554.1">
    <property type="nucleotide sequence ID" value="NZ_QYZD01000003.1"/>
</dbReference>
<dbReference type="Gene3D" id="3.40.1580.20">
    <property type="entry name" value="Syd protein"/>
    <property type="match status" value="1"/>
</dbReference>
<evidence type="ECO:0000313" key="5">
    <source>
        <dbReference type="Proteomes" id="UP000266177"/>
    </source>
</evidence>
<dbReference type="Proteomes" id="UP000266177">
    <property type="component" value="Unassembled WGS sequence"/>
</dbReference>
<name>A0A3A3GLI2_PANTH</name>
<accession>A0A3A3GLI2</accession>
<dbReference type="EMBL" id="QYZD01000003">
    <property type="protein sequence ID" value="RJG25512.1"/>
    <property type="molecule type" value="Genomic_DNA"/>
</dbReference>